<feature type="transmembrane region" description="Helical" evidence="7">
    <location>
        <begin position="131"/>
        <end position="152"/>
    </location>
</feature>
<gene>
    <name evidence="8" type="ORF">DN069_16425</name>
</gene>
<keyword evidence="9" id="KW-1185">Reference proteome</keyword>
<dbReference type="Pfam" id="PF03631">
    <property type="entry name" value="Virul_fac_BrkB"/>
    <property type="match status" value="1"/>
</dbReference>
<dbReference type="PANTHER" id="PTHR30213:SF0">
    <property type="entry name" value="UPF0761 MEMBRANE PROTEIN YIHY"/>
    <property type="match status" value="1"/>
</dbReference>
<dbReference type="GO" id="GO:0005886">
    <property type="term" value="C:plasma membrane"/>
    <property type="evidence" value="ECO:0007669"/>
    <property type="project" value="UniProtKB-SubCell"/>
</dbReference>
<feature type="compositionally biased region" description="Basic and acidic residues" evidence="6">
    <location>
        <begin position="324"/>
        <end position="345"/>
    </location>
</feature>
<dbReference type="Proteomes" id="UP000248889">
    <property type="component" value="Unassembled WGS sequence"/>
</dbReference>
<accession>A0A2X0IHG9</accession>
<protein>
    <submittedName>
        <fullName evidence="8">YihY/virulence factor BrkB family protein</fullName>
    </submittedName>
</protein>
<name>A0A2X0IHG9_9ACTN</name>
<dbReference type="AlphaFoldDB" id="A0A2X0IHG9"/>
<evidence type="ECO:0000256" key="3">
    <source>
        <dbReference type="ARBA" id="ARBA00022692"/>
    </source>
</evidence>
<feature type="compositionally biased region" description="Acidic residues" evidence="6">
    <location>
        <begin position="358"/>
        <end position="367"/>
    </location>
</feature>
<evidence type="ECO:0000256" key="7">
    <source>
        <dbReference type="SAM" id="Phobius"/>
    </source>
</evidence>
<dbReference type="OrthoDB" id="3209118at2"/>
<dbReference type="PANTHER" id="PTHR30213">
    <property type="entry name" value="INNER MEMBRANE PROTEIN YHJD"/>
    <property type="match status" value="1"/>
</dbReference>
<proteinExistence type="predicted"/>
<evidence type="ECO:0000256" key="2">
    <source>
        <dbReference type="ARBA" id="ARBA00022475"/>
    </source>
</evidence>
<evidence type="ECO:0000313" key="9">
    <source>
        <dbReference type="Proteomes" id="UP000248889"/>
    </source>
</evidence>
<evidence type="ECO:0000256" key="1">
    <source>
        <dbReference type="ARBA" id="ARBA00004651"/>
    </source>
</evidence>
<feature type="transmembrane region" description="Helical" evidence="7">
    <location>
        <begin position="92"/>
        <end position="111"/>
    </location>
</feature>
<comment type="caution">
    <text evidence="8">The sequence shown here is derived from an EMBL/GenBank/DDBJ whole genome shotgun (WGS) entry which is preliminary data.</text>
</comment>
<feature type="transmembrane region" description="Helical" evidence="7">
    <location>
        <begin position="203"/>
        <end position="223"/>
    </location>
</feature>
<keyword evidence="5 7" id="KW-0472">Membrane</keyword>
<keyword evidence="4 7" id="KW-1133">Transmembrane helix</keyword>
<feature type="transmembrane region" description="Helical" evidence="7">
    <location>
        <begin position="25"/>
        <end position="47"/>
    </location>
</feature>
<feature type="region of interest" description="Disordered" evidence="6">
    <location>
        <begin position="296"/>
        <end position="367"/>
    </location>
</feature>
<organism evidence="8 9">
    <name type="scientific">Streptacidiphilus pinicola</name>
    <dbReference type="NCBI Taxonomy" id="2219663"/>
    <lineage>
        <taxon>Bacteria</taxon>
        <taxon>Bacillati</taxon>
        <taxon>Actinomycetota</taxon>
        <taxon>Actinomycetes</taxon>
        <taxon>Kitasatosporales</taxon>
        <taxon>Streptomycetaceae</taxon>
        <taxon>Streptacidiphilus</taxon>
    </lineage>
</organism>
<reference evidence="8 9" key="1">
    <citation type="submission" date="2018-06" db="EMBL/GenBank/DDBJ databases">
        <title>Streptacidiphilus pinicola sp. nov., isolated from pine grove soil.</title>
        <authorList>
            <person name="Roh S.G."/>
            <person name="Park S."/>
            <person name="Kim M.-K."/>
            <person name="Yun B.-R."/>
            <person name="Park J."/>
            <person name="Kim M.J."/>
            <person name="Kim Y.S."/>
            <person name="Kim S.B."/>
        </authorList>
    </citation>
    <scope>NUCLEOTIDE SEQUENCE [LARGE SCALE GENOMIC DNA]</scope>
    <source>
        <strain evidence="8 9">MMS16-CNU450</strain>
    </source>
</reference>
<evidence type="ECO:0000313" key="8">
    <source>
        <dbReference type="EMBL" id="RAG84532.1"/>
    </source>
</evidence>
<sequence>MAWKLIKDTTNVCVEYRVTGLAAEVAFFTLMSVPPLLLCVAGTLGYLSQGVIAKLEADILRAASTFLSASSVHQTVQPLLNSVFSSGRPDLISIGFLLALWSGSRALYVFVDTVTIMYGLEDQRGIVHTRLLSLGLYIVALIVGTVIGPLVIAGPDQIVAWFPATADIVHVLYWPGAILLSVVFMTTLYHVAVPVRTAWKEDLPGAIVALLVFFVCSIFLRLYLVHSVEGPTVYGSLAAPVAVLLWIGVIALAVLIGAAMNAAIDRMWPTRETAQARAENEKAREEEAMEVMRRAEARRAATRNRAANPPPTEGEGESDIPAEYPERWADFLPHKDLRGRIQSKGDRRRRYPSPFEGEQQDEEGEQK</sequence>
<comment type="subcellular location">
    <subcellularLocation>
        <location evidence="1">Cell membrane</location>
        <topology evidence="1">Multi-pass membrane protein</topology>
    </subcellularLocation>
</comment>
<keyword evidence="3 7" id="KW-0812">Transmembrane</keyword>
<evidence type="ECO:0000256" key="4">
    <source>
        <dbReference type="ARBA" id="ARBA00022989"/>
    </source>
</evidence>
<dbReference type="InterPro" id="IPR017039">
    <property type="entry name" value="Virul_fac_BrkB"/>
</dbReference>
<dbReference type="EMBL" id="QKYN01000065">
    <property type="protein sequence ID" value="RAG84532.1"/>
    <property type="molecule type" value="Genomic_DNA"/>
</dbReference>
<evidence type="ECO:0000256" key="5">
    <source>
        <dbReference type="ARBA" id="ARBA00023136"/>
    </source>
</evidence>
<keyword evidence="2" id="KW-1003">Cell membrane</keyword>
<evidence type="ECO:0000256" key="6">
    <source>
        <dbReference type="SAM" id="MobiDB-lite"/>
    </source>
</evidence>
<feature type="transmembrane region" description="Helical" evidence="7">
    <location>
        <begin position="172"/>
        <end position="191"/>
    </location>
</feature>
<feature type="transmembrane region" description="Helical" evidence="7">
    <location>
        <begin position="243"/>
        <end position="264"/>
    </location>
</feature>